<feature type="compositionally biased region" description="Polar residues" evidence="3">
    <location>
        <begin position="281"/>
        <end position="301"/>
    </location>
</feature>
<organism evidence="5 6">
    <name type="scientific">Lingula anatina</name>
    <name type="common">Brachiopod</name>
    <name type="synonym">Lingula unguis</name>
    <dbReference type="NCBI Taxonomy" id="7574"/>
    <lineage>
        <taxon>Eukaryota</taxon>
        <taxon>Metazoa</taxon>
        <taxon>Spiralia</taxon>
        <taxon>Lophotrochozoa</taxon>
        <taxon>Brachiopoda</taxon>
        <taxon>Linguliformea</taxon>
        <taxon>Lingulata</taxon>
        <taxon>Lingulida</taxon>
        <taxon>Linguloidea</taxon>
        <taxon>Lingulidae</taxon>
        <taxon>Lingula</taxon>
    </lineage>
</organism>
<feature type="compositionally biased region" description="Polar residues" evidence="3">
    <location>
        <begin position="356"/>
        <end position="383"/>
    </location>
</feature>
<feature type="compositionally biased region" description="Basic residues" evidence="3">
    <location>
        <begin position="94"/>
        <end position="108"/>
    </location>
</feature>
<proteinExistence type="inferred from homology"/>
<dbReference type="PROSITE" id="PS50020">
    <property type="entry name" value="WW_DOMAIN_2"/>
    <property type="match status" value="1"/>
</dbReference>
<evidence type="ECO:0000256" key="1">
    <source>
        <dbReference type="ARBA" id="ARBA00060839"/>
    </source>
</evidence>
<dbReference type="PANTHER" id="PTHR16161">
    <property type="entry name" value="TRANSCRIPTIONAL PROTEIN SWT1"/>
    <property type="match status" value="1"/>
</dbReference>
<dbReference type="Gene3D" id="2.20.70.10">
    <property type="match status" value="1"/>
</dbReference>
<dbReference type="InterPro" id="IPR036020">
    <property type="entry name" value="WW_dom_sf"/>
</dbReference>
<name>A0A1S3I7B4_LINAN</name>
<dbReference type="CDD" id="cd18727">
    <property type="entry name" value="PIN_Swt1-like"/>
    <property type="match status" value="1"/>
</dbReference>
<evidence type="ECO:0000313" key="6">
    <source>
        <dbReference type="RefSeq" id="XP_013394170.1"/>
    </source>
</evidence>
<feature type="compositionally biased region" description="Basic and acidic residues" evidence="3">
    <location>
        <begin position="334"/>
        <end position="350"/>
    </location>
</feature>
<dbReference type="SMART" id="SM00456">
    <property type="entry name" value="WW"/>
    <property type="match status" value="1"/>
</dbReference>
<accession>A0A1S3I7B4</accession>
<dbReference type="KEGG" id="lak:106161697"/>
<dbReference type="SUPFAM" id="SSF51045">
    <property type="entry name" value="WW domain"/>
    <property type="match status" value="1"/>
</dbReference>
<feature type="region of interest" description="Disordered" evidence="3">
    <location>
        <begin position="204"/>
        <end position="245"/>
    </location>
</feature>
<evidence type="ECO:0000256" key="3">
    <source>
        <dbReference type="SAM" id="MobiDB-lite"/>
    </source>
</evidence>
<feature type="compositionally biased region" description="Polar residues" evidence="3">
    <location>
        <begin position="126"/>
        <end position="140"/>
    </location>
</feature>
<feature type="region of interest" description="Disordered" evidence="3">
    <location>
        <begin position="281"/>
        <end position="395"/>
    </location>
</feature>
<dbReference type="PROSITE" id="PS01159">
    <property type="entry name" value="WW_DOMAIN_1"/>
    <property type="match status" value="1"/>
</dbReference>
<dbReference type="OrthoDB" id="548295at2759"/>
<dbReference type="Proteomes" id="UP000085678">
    <property type="component" value="Unplaced"/>
</dbReference>
<gene>
    <name evidence="6" type="primary">LOC106161697</name>
</gene>
<dbReference type="AlphaFoldDB" id="A0A1S3I7B4"/>
<feature type="compositionally biased region" description="Polar residues" evidence="3">
    <location>
        <begin position="314"/>
        <end position="323"/>
    </location>
</feature>
<dbReference type="InParanoid" id="A0A1S3I7B4"/>
<sequence length="1071" mass="120322">MCLTLKTSMADRKAEEKSQEEATLPPGWVFKISNRHNRVYYFNIATGQSCWELPKEGKEKRAACSSHKFETIPGASSSTRPPETPVVDKLAQQHQKKKKRKKKKKPRSKAAQQTLQTSFDPCANTHAGQRNLLNTPQIVTRNRAHNEKRFESQAKKCPSVSKKEQGESTETGTKRHSSSTATSANDLDLINSLVVNKRLKTPHGCVSTKNDATANTSGTQRRKYSPTPLRGDVSSSSAGRIVSETPKNKGTWSLVAAEEQKVSDRSHRKSLMRALNISKPNLSTSSLEPVPNCSEQISESPGSDHVYRNKMHSQKSFTPNTKPYTKHRNQVRSETNRNEVTHPTLKRDISGKPYTVQPQSADTSSSFPKESTSLVPQPQQTEPSVPLGNPSPMSTSVKTNQMEIFTQSNVHMQDNLFTNRVQKVDAQCMQIPSHAVSPGNCPLNQMSPDINRCSTPEGRLPRGSSPFDLKSIVLYRQLPDSVDKAELYMVLDTNILLSHLEFVKEILAHLIPGIGRPVLVIPWVVIQELDYLKDNKKETNIKRKAYAAVKFLHESFKMKRPHLIGQTPQESSQDLQGFKIENNDDRLLQCCLQFRQKYPSSKIVVFSNDTNLCTKCMITGFPAFNRQGIVEGMQQENRGTPFDTGAAVEAEQLGPVNVASPHEVYTVPTTAPSSDKTQNCVEAVVEPKKKTRQELELELSEDVTQEVMLTLKDSLSMVLEKEMKEAFGDIWQEVVLRKPPWTLRDILECIDKHWMAVFGMFLNRQLSQVVKQLVQYFKSALGRNPSLNQVKTLMSDSLKFCKELRSKSDYEGKLTKTIQRLEQLSAVCSSVMSGAVEPCGLSQLEDQIKSHDTCLDDSNNGNYLKVPENDRQDVVLSQSVELMETLESTSEDTIDMPSQSSSVIHAHSAPSPTLQSVSVLDPESEQAIYFKFQSIWETIHEYSQTIETVLSGHPIPVPSPSTPSREQAVEMLKRLYTMSLELKMEFINFLSVPVPEANLHPEEFFSFCQVLNHFLDYLDVKKEAQGPNVHPEKLLLYFLNDSRREGMVNGLAQLSEMIHRMGNCGLNLQVH</sequence>
<dbReference type="STRING" id="7574.A0A1S3I7B4"/>
<dbReference type="FunFam" id="3.40.50.1010:FF:000012">
    <property type="entry name" value="SWT1, RNA endoribonuclease homolog"/>
    <property type="match status" value="1"/>
</dbReference>
<dbReference type="SMART" id="SM00670">
    <property type="entry name" value="PINc"/>
    <property type="match status" value="1"/>
</dbReference>
<feature type="domain" description="WW" evidence="4">
    <location>
        <begin position="22"/>
        <end position="56"/>
    </location>
</feature>
<evidence type="ECO:0000259" key="4">
    <source>
        <dbReference type="PROSITE" id="PS50020"/>
    </source>
</evidence>
<dbReference type="RefSeq" id="XP_013394170.1">
    <property type="nucleotide sequence ID" value="XM_013538716.1"/>
</dbReference>
<dbReference type="Pfam" id="PF13638">
    <property type="entry name" value="PIN_4"/>
    <property type="match status" value="1"/>
</dbReference>
<comment type="similarity">
    <text evidence="1">Belongs to the SWT1 family.</text>
</comment>
<dbReference type="InterPro" id="IPR002716">
    <property type="entry name" value="PIN_dom"/>
</dbReference>
<dbReference type="GO" id="GO:0005634">
    <property type="term" value="C:nucleus"/>
    <property type="evidence" value="ECO:0007669"/>
    <property type="project" value="TreeGrafter"/>
</dbReference>
<evidence type="ECO:0000313" key="5">
    <source>
        <dbReference type="Proteomes" id="UP000085678"/>
    </source>
</evidence>
<dbReference type="Pfam" id="PF00397">
    <property type="entry name" value="WW"/>
    <property type="match status" value="1"/>
</dbReference>
<keyword evidence="5" id="KW-1185">Reference proteome</keyword>
<dbReference type="GeneID" id="106161697"/>
<feature type="compositionally biased region" description="Polar residues" evidence="3">
    <location>
        <begin position="207"/>
        <end position="219"/>
    </location>
</feature>
<dbReference type="CDD" id="cd00201">
    <property type="entry name" value="WW"/>
    <property type="match status" value="1"/>
</dbReference>
<dbReference type="SUPFAM" id="SSF88723">
    <property type="entry name" value="PIN domain-like"/>
    <property type="match status" value="1"/>
</dbReference>
<feature type="compositionally biased region" description="Basic and acidic residues" evidence="3">
    <location>
        <begin position="144"/>
        <end position="154"/>
    </location>
</feature>
<protein>
    <recommendedName>
        <fullName evidence="2">Transcriptional protein SWT1</fullName>
    </recommendedName>
</protein>
<dbReference type="Gene3D" id="3.40.50.1010">
    <property type="entry name" value="5'-nuclease"/>
    <property type="match status" value="1"/>
</dbReference>
<dbReference type="InterPro" id="IPR052626">
    <property type="entry name" value="SWT1_Regulator"/>
</dbReference>
<evidence type="ECO:0000256" key="2">
    <source>
        <dbReference type="ARBA" id="ARBA00074620"/>
    </source>
</evidence>
<dbReference type="InterPro" id="IPR001202">
    <property type="entry name" value="WW_dom"/>
</dbReference>
<feature type="region of interest" description="Disordered" evidence="3">
    <location>
        <begin position="71"/>
        <end position="183"/>
    </location>
</feature>
<reference evidence="6" key="1">
    <citation type="submission" date="2025-08" db="UniProtKB">
        <authorList>
            <consortium name="RefSeq"/>
        </authorList>
    </citation>
    <scope>IDENTIFICATION</scope>
    <source>
        <tissue evidence="6">Gonads</tissue>
    </source>
</reference>
<dbReference type="InterPro" id="IPR029060">
    <property type="entry name" value="PIN-like_dom_sf"/>
</dbReference>
<dbReference type="PANTHER" id="PTHR16161:SF0">
    <property type="entry name" value="TRANSCRIPTIONAL PROTEIN SWT1"/>
    <property type="match status" value="1"/>
</dbReference>